<feature type="domain" description="HTH lysR-type" evidence="5">
    <location>
        <begin position="17"/>
        <end position="64"/>
    </location>
</feature>
<dbReference type="InterPro" id="IPR000847">
    <property type="entry name" value="LysR_HTH_N"/>
</dbReference>
<dbReference type="PRINTS" id="PR00039">
    <property type="entry name" value="HTHLYSR"/>
</dbReference>
<evidence type="ECO:0000313" key="7">
    <source>
        <dbReference type="EMBL" id="MQT89103.1"/>
    </source>
</evidence>
<dbReference type="InterPro" id="IPR005119">
    <property type="entry name" value="LysR_subst-bd"/>
</dbReference>
<reference evidence="8 9" key="1">
    <citation type="submission" date="2019-10" db="EMBL/GenBank/DDBJ databases">
        <title>Evaluation of single-gene subtyping targets for Pseudomonas.</title>
        <authorList>
            <person name="Reichler S.J."/>
            <person name="Orsi R.H."/>
            <person name="Wiedmann M."/>
            <person name="Martin N.H."/>
            <person name="Murphy S.I."/>
        </authorList>
    </citation>
    <scope>NUCLEOTIDE SEQUENCE [LARGE SCALE GENOMIC DNA]</scope>
    <source>
        <strain evidence="7 9">FSL R10-3254</strain>
        <strain evidence="6 8">FSL R10-3257</strain>
    </source>
</reference>
<dbReference type="EMBL" id="WIWJ01000002">
    <property type="protein sequence ID" value="MQT45445.1"/>
    <property type="molecule type" value="Genomic_DNA"/>
</dbReference>
<dbReference type="SUPFAM" id="SSF46785">
    <property type="entry name" value="Winged helix' DNA-binding domain"/>
    <property type="match status" value="1"/>
</dbReference>
<dbReference type="GO" id="GO:0003677">
    <property type="term" value="F:DNA binding"/>
    <property type="evidence" value="ECO:0007669"/>
    <property type="project" value="UniProtKB-KW"/>
</dbReference>
<proteinExistence type="inferred from homology"/>
<dbReference type="Gene3D" id="1.10.10.10">
    <property type="entry name" value="Winged helix-like DNA-binding domain superfamily/Winged helix DNA-binding domain"/>
    <property type="match status" value="1"/>
</dbReference>
<dbReference type="EMBL" id="WIWI01000018">
    <property type="protein sequence ID" value="MQT89103.1"/>
    <property type="molecule type" value="Genomic_DNA"/>
</dbReference>
<protein>
    <submittedName>
        <fullName evidence="6">LysR family transcriptional regulator</fullName>
    </submittedName>
</protein>
<dbReference type="InterPro" id="IPR058163">
    <property type="entry name" value="LysR-type_TF_proteobact-type"/>
</dbReference>
<dbReference type="GO" id="GO:0003700">
    <property type="term" value="F:DNA-binding transcription factor activity"/>
    <property type="evidence" value="ECO:0007669"/>
    <property type="project" value="InterPro"/>
</dbReference>
<dbReference type="PROSITE" id="PS50931">
    <property type="entry name" value="HTH_LYSR"/>
    <property type="match status" value="1"/>
</dbReference>
<name>A0A7X1W583_9PSED</name>
<dbReference type="Gene3D" id="3.40.190.290">
    <property type="match status" value="1"/>
</dbReference>
<dbReference type="PANTHER" id="PTHR30537">
    <property type="entry name" value="HTH-TYPE TRANSCRIPTIONAL REGULATOR"/>
    <property type="match status" value="1"/>
</dbReference>
<dbReference type="CDD" id="cd08422">
    <property type="entry name" value="PBP2_CrgA_like"/>
    <property type="match status" value="1"/>
</dbReference>
<accession>A0A7X1W583</accession>
<dbReference type="InterPro" id="IPR036388">
    <property type="entry name" value="WH-like_DNA-bd_sf"/>
</dbReference>
<evidence type="ECO:0000256" key="2">
    <source>
        <dbReference type="ARBA" id="ARBA00023015"/>
    </source>
</evidence>
<organism evidence="6 8">
    <name type="scientific">Pseudomonas helleri</name>
    <dbReference type="NCBI Taxonomy" id="1608996"/>
    <lineage>
        <taxon>Bacteria</taxon>
        <taxon>Pseudomonadati</taxon>
        <taxon>Pseudomonadota</taxon>
        <taxon>Gammaproteobacteria</taxon>
        <taxon>Pseudomonadales</taxon>
        <taxon>Pseudomonadaceae</taxon>
        <taxon>Pseudomonas</taxon>
    </lineage>
</organism>
<evidence type="ECO:0000256" key="4">
    <source>
        <dbReference type="ARBA" id="ARBA00023163"/>
    </source>
</evidence>
<evidence type="ECO:0000259" key="5">
    <source>
        <dbReference type="PROSITE" id="PS50931"/>
    </source>
</evidence>
<comment type="caution">
    <text evidence="6">The sequence shown here is derived from an EMBL/GenBank/DDBJ whole genome shotgun (WGS) entry which is preliminary data.</text>
</comment>
<dbReference type="FunFam" id="1.10.10.10:FF:000001">
    <property type="entry name" value="LysR family transcriptional regulator"/>
    <property type="match status" value="1"/>
</dbReference>
<dbReference type="Pfam" id="PF03466">
    <property type="entry name" value="LysR_substrate"/>
    <property type="match status" value="1"/>
</dbReference>
<evidence type="ECO:0000313" key="6">
    <source>
        <dbReference type="EMBL" id="MQT45445.1"/>
    </source>
</evidence>
<dbReference type="AlphaFoldDB" id="A0A7X1W583"/>
<evidence type="ECO:0000256" key="3">
    <source>
        <dbReference type="ARBA" id="ARBA00023125"/>
    </source>
</evidence>
<dbReference type="RefSeq" id="WP_153327688.1">
    <property type="nucleotide sequence ID" value="NZ_WIWI01000018.1"/>
</dbReference>
<dbReference type="PANTHER" id="PTHR30537:SF5">
    <property type="entry name" value="HTH-TYPE TRANSCRIPTIONAL ACTIVATOR TTDR-RELATED"/>
    <property type="match status" value="1"/>
</dbReference>
<dbReference type="SUPFAM" id="SSF53850">
    <property type="entry name" value="Periplasmic binding protein-like II"/>
    <property type="match status" value="1"/>
</dbReference>
<dbReference type="Proteomes" id="UP000441404">
    <property type="component" value="Unassembled WGS sequence"/>
</dbReference>
<dbReference type="InterPro" id="IPR036390">
    <property type="entry name" value="WH_DNA-bd_sf"/>
</dbReference>
<comment type="similarity">
    <text evidence="1">Belongs to the LysR transcriptional regulatory family.</text>
</comment>
<keyword evidence="4" id="KW-0804">Transcription</keyword>
<gene>
    <name evidence="7" type="ORF">GHO39_08165</name>
    <name evidence="6" type="ORF">GHO40_01665</name>
</gene>
<sequence length="302" mass="33802">MRAFSPQLLEGVDVMAAVVDTRSFGGAAQVLDMSQSGVSRAVARLETRLGIRIFERTTRSVRLTEEGRHFYEQVMPLIGALAEVTSSAAGDAQMVQGRLRINVDPLFARFILGPRLGPFLDSYPDLELDMRSKEDLGDLVADGFDLALRFGHPLPSSLVARKLFDTRVLAMASPAYLERFGHPTDPRELENTPHRCILFREPVTGKPFAWEFHQKRKQLTVKPQGQLTVNDPGTVYSACLAGLGIAQLFELGIEQYTSSNQLVQLFPEWSDQRFPLYAYYPSRHHVPAKTRALLSLVMDLIK</sequence>
<evidence type="ECO:0000313" key="9">
    <source>
        <dbReference type="Proteomes" id="UP000489190"/>
    </source>
</evidence>
<evidence type="ECO:0000313" key="8">
    <source>
        <dbReference type="Proteomes" id="UP000441404"/>
    </source>
</evidence>
<dbReference type="Proteomes" id="UP000489190">
    <property type="component" value="Unassembled WGS sequence"/>
</dbReference>
<evidence type="ECO:0000256" key="1">
    <source>
        <dbReference type="ARBA" id="ARBA00009437"/>
    </source>
</evidence>
<keyword evidence="3" id="KW-0238">DNA-binding</keyword>
<dbReference type="Pfam" id="PF00126">
    <property type="entry name" value="HTH_1"/>
    <property type="match status" value="1"/>
</dbReference>
<keyword evidence="2" id="KW-0805">Transcription regulation</keyword>